<accession>A0A4Y8SFV2</accession>
<feature type="chain" id="PRO_5021368666" description="Por secretion system C-terminal sorting domain-containing protein" evidence="1">
    <location>
        <begin position="21"/>
        <end position="122"/>
    </location>
</feature>
<evidence type="ECO:0000313" key="3">
    <source>
        <dbReference type="Proteomes" id="UP000297540"/>
    </source>
</evidence>
<evidence type="ECO:0000313" key="2">
    <source>
        <dbReference type="EMBL" id="TFF37324.1"/>
    </source>
</evidence>
<dbReference type="Proteomes" id="UP000297540">
    <property type="component" value="Unassembled WGS sequence"/>
</dbReference>
<dbReference type="OrthoDB" id="978867at2"/>
<dbReference type="EMBL" id="SOZE01000011">
    <property type="protein sequence ID" value="TFF37324.1"/>
    <property type="molecule type" value="Genomic_DNA"/>
</dbReference>
<comment type="caution">
    <text evidence="2">The sequence shown here is derived from an EMBL/GenBank/DDBJ whole genome shotgun (WGS) entry which is preliminary data.</text>
</comment>
<feature type="signal peptide" evidence="1">
    <location>
        <begin position="1"/>
        <end position="20"/>
    </location>
</feature>
<name>A0A4Y8SFV2_9SPHI</name>
<keyword evidence="3" id="KW-1185">Reference proteome</keyword>
<evidence type="ECO:0000256" key="1">
    <source>
        <dbReference type="SAM" id="SignalP"/>
    </source>
</evidence>
<keyword evidence="1" id="KW-0732">Signal</keyword>
<proteinExistence type="predicted"/>
<dbReference type="RefSeq" id="WP_133231189.1">
    <property type="nucleotide sequence ID" value="NZ_SOZE01000011.1"/>
</dbReference>
<dbReference type="AlphaFoldDB" id="A0A4Y8SFV2"/>
<reference evidence="2 3" key="1">
    <citation type="journal article" date="2017" name="Int. J. Syst. Evol. Microbiol.">
        <title>Mucilaginibacterpsychrotolerans sp. nov., isolated from peatlands.</title>
        <authorList>
            <person name="Deng Y."/>
            <person name="Shen L."/>
            <person name="Xu B."/>
            <person name="Liu Y."/>
            <person name="Gu Z."/>
            <person name="Liu H."/>
            <person name="Zhou Y."/>
        </authorList>
    </citation>
    <scope>NUCLEOTIDE SEQUENCE [LARGE SCALE GENOMIC DNA]</scope>
    <source>
        <strain evidence="2 3">NH7-4</strain>
    </source>
</reference>
<sequence>MKKAIKLSALLLLVSTSIFAATGKVKATQDVVTVQSAAKPMVVAINIQKESAGKSYVTFFDADSNELMTDYLTGKESAAKNYDLSELPFGTYTMAVTSNNQVVKKQLTVFEEYGVKTFMLLQ</sequence>
<protein>
    <recommendedName>
        <fullName evidence="4">Por secretion system C-terminal sorting domain-containing protein</fullName>
    </recommendedName>
</protein>
<organism evidence="2 3">
    <name type="scientific">Mucilaginibacter psychrotolerans</name>
    <dbReference type="NCBI Taxonomy" id="1524096"/>
    <lineage>
        <taxon>Bacteria</taxon>
        <taxon>Pseudomonadati</taxon>
        <taxon>Bacteroidota</taxon>
        <taxon>Sphingobacteriia</taxon>
        <taxon>Sphingobacteriales</taxon>
        <taxon>Sphingobacteriaceae</taxon>
        <taxon>Mucilaginibacter</taxon>
    </lineage>
</organism>
<evidence type="ECO:0008006" key="4">
    <source>
        <dbReference type="Google" id="ProtNLM"/>
    </source>
</evidence>
<gene>
    <name evidence="2" type="ORF">E2R66_12895</name>
</gene>